<keyword evidence="2" id="KW-1185">Reference proteome</keyword>
<reference evidence="1 2" key="1">
    <citation type="journal article" date="2015" name="Genome Announc.">
        <title>Complete Genome Sequence of Cupriavidus basilensis 4G11, Isolated from the Oak Ridge Field Research Center Site.</title>
        <authorList>
            <person name="Ray J."/>
            <person name="Waters R.J."/>
            <person name="Skerker J.M."/>
            <person name="Kuehl J.V."/>
            <person name="Price M.N."/>
            <person name="Huang J."/>
            <person name="Chakraborty R."/>
            <person name="Arkin A.P."/>
            <person name="Deutschbauer A."/>
        </authorList>
    </citation>
    <scope>NUCLEOTIDE SEQUENCE [LARGE SCALE GENOMIC DNA]</scope>
    <source>
        <strain evidence="1">4G11</strain>
    </source>
</reference>
<name>A0A0C4YSP0_9BURK</name>
<dbReference type="AlphaFoldDB" id="A0A0C4YSP0"/>
<proteinExistence type="predicted"/>
<organism evidence="1 2">
    <name type="scientific">Cupriavidus basilensis</name>
    <dbReference type="NCBI Taxonomy" id="68895"/>
    <lineage>
        <taxon>Bacteria</taxon>
        <taxon>Pseudomonadati</taxon>
        <taxon>Pseudomonadota</taxon>
        <taxon>Betaproteobacteria</taxon>
        <taxon>Burkholderiales</taxon>
        <taxon>Burkholderiaceae</taxon>
        <taxon>Cupriavidus</taxon>
    </lineage>
</organism>
<dbReference type="KEGG" id="cbw:RR42_s3378"/>
<dbReference type="EMBL" id="CP010537">
    <property type="protein sequence ID" value="AJG24954.1"/>
    <property type="molecule type" value="Genomic_DNA"/>
</dbReference>
<gene>
    <name evidence="1" type="ORF">RR42_s3378</name>
</gene>
<protein>
    <submittedName>
        <fullName evidence="1">Uncharacterized protein</fullName>
    </submittedName>
</protein>
<evidence type="ECO:0000313" key="2">
    <source>
        <dbReference type="Proteomes" id="UP000031843"/>
    </source>
</evidence>
<dbReference type="Proteomes" id="UP000031843">
    <property type="component" value="Chromosome secondary"/>
</dbReference>
<accession>A0A0C4YSP0</accession>
<sequence length="105" mass="11560">MASRWRETDVRNVRHELTAERKAKIAEAAKRETSSSGEAAIVAAAALTRAQRRAVPLIGHPRSDSQRIRDALAALKSMEDRELAASLVQGIEAVLADFDYEFPES</sequence>
<evidence type="ECO:0000313" key="1">
    <source>
        <dbReference type="EMBL" id="AJG24954.1"/>
    </source>
</evidence>